<dbReference type="InterPro" id="IPR026403">
    <property type="entry name" value="Lipo_with_rSAM"/>
</dbReference>
<protein>
    <recommendedName>
        <fullName evidence="2">Lipoprotein, rSAM/lipoprotein system</fullName>
    </recommendedName>
</protein>
<dbReference type="Gene3D" id="2.60.40.1120">
    <property type="entry name" value="Carboxypeptidase-like, regulatory domain"/>
    <property type="match status" value="1"/>
</dbReference>
<evidence type="ECO:0000313" key="1">
    <source>
        <dbReference type="EMBL" id="MPM36888.1"/>
    </source>
</evidence>
<accession>A0A644Z9D1</accession>
<dbReference type="InterPro" id="IPR008969">
    <property type="entry name" value="CarboxyPept-like_regulatory"/>
</dbReference>
<dbReference type="PROSITE" id="PS51257">
    <property type="entry name" value="PROKAR_LIPOPROTEIN"/>
    <property type="match status" value="1"/>
</dbReference>
<name>A0A644Z9D1_9ZZZZ</name>
<proteinExistence type="predicted"/>
<dbReference type="NCBIfam" id="TIGR04134">
    <property type="entry name" value="lipo_with_rSAM"/>
    <property type="match status" value="1"/>
</dbReference>
<dbReference type="AlphaFoldDB" id="A0A644Z9D1"/>
<sequence>MKRIAFTAYAKIIAWILGILGFASSCEIHGPVEYGTPSADYVVKGKVTDKVTQQPLKNMAVIHKSRTSPYGNDTVRTNIEGNYELKFTSFPYHSEDMTVYASDLDGEENGLYKSDTLRIKASELKQTAKRRGWDEGVFEKNGADFTLNKSSEKE</sequence>
<reference evidence="1" key="1">
    <citation type="submission" date="2019-08" db="EMBL/GenBank/DDBJ databases">
        <authorList>
            <person name="Kucharzyk K."/>
            <person name="Murdoch R.W."/>
            <person name="Higgins S."/>
            <person name="Loffler F."/>
        </authorList>
    </citation>
    <scope>NUCLEOTIDE SEQUENCE</scope>
</reference>
<dbReference type="SUPFAM" id="SSF49464">
    <property type="entry name" value="Carboxypeptidase regulatory domain-like"/>
    <property type="match status" value="1"/>
</dbReference>
<gene>
    <name evidence="1" type="ORF">SDC9_83492</name>
</gene>
<organism evidence="1">
    <name type="scientific">bioreactor metagenome</name>
    <dbReference type="NCBI Taxonomy" id="1076179"/>
    <lineage>
        <taxon>unclassified sequences</taxon>
        <taxon>metagenomes</taxon>
        <taxon>ecological metagenomes</taxon>
    </lineage>
</organism>
<evidence type="ECO:0008006" key="2">
    <source>
        <dbReference type="Google" id="ProtNLM"/>
    </source>
</evidence>
<comment type="caution">
    <text evidence="1">The sequence shown here is derived from an EMBL/GenBank/DDBJ whole genome shotgun (WGS) entry which is preliminary data.</text>
</comment>
<dbReference type="EMBL" id="VSSQ01007757">
    <property type="protein sequence ID" value="MPM36888.1"/>
    <property type="molecule type" value="Genomic_DNA"/>
</dbReference>